<dbReference type="InterPro" id="IPR036056">
    <property type="entry name" value="Fibrinogen-like_C"/>
</dbReference>
<feature type="domain" description="Fibrinogen C-terminal" evidence="1">
    <location>
        <begin position="73"/>
        <end position="289"/>
    </location>
</feature>
<dbReference type="InterPro" id="IPR002181">
    <property type="entry name" value="Fibrinogen_a/b/g_C_dom"/>
</dbReference>
<name>B4JWN8_DROGR</name>
<dbReference type="STRING" id="7222.B4JWN8"/>
<keyword evidence="3" id="KW-1185">Reference proteome</keyword>
<dbReference type="EMBL" id="CH916375">
    <property type="protein sequence ID" value="EDV98376.1"/>
    <property type="molecule type" value="Genomic_DNA"/>
</dbReference>
<dbReference type="Pfam" id="PF00147">
    <property type="entry name" value="Fibrinogen_C"/>
    <property type="match status" value="1"/>
</dbReference>
<proteinExistence type="predicted"/>
<dbReference type="InterPro" id="IPR014716">
    <property type="entry name" value="Fibrinogen_a/b/g_C_1"/>
</dbReference>
<reference evidence="2 3" key="1">
    <citation type="journal article" date="2007" name="Nature">
        <title>Evolution of genes and genomes on the Drosophila phylogeny.</title>
        <authorList>
            <consortium name="Drosophila 12 Genomes Consortium"/>
            <person name="Clark A.G."/>
            <person name="Eisen M.B."/>
            <person name="Smith D.R."/>
            <person name="Bergman C.M."/>
            <person name="Oliver B."/>
            <person name="Markow T.A."/>
            <person name="Kaufman T.C."/>
            <person name="Kellis M."/>
            <person name="Gelbart W."/>
            <person name="Iyer V.N."/>
            <person name="Pollard D.A."/>
            <person name="Sackton T.B."/>
            <person name="Larracuente A.M."/>
            <person name="Singh N.D."/>
            <person name="Abad J.P."/>
            <person name="Abt D.N."/>
            <person name="Adryan B."/>
            <person name="Aguade M."/>
            <person name="Akashi H."/>
            <person name="Anderson W.W."/>
            <person name="Aquadro C.F."/>
            <person name="Ardell D.H."/>
            <person name="Arguello R."/>
            <person name="Artieri C.G."/>
            <person name="Barbash D.A."/>
            <person name="Barker D."/>
            <person name="Barsanti P."/>
            <person name="Batterham P."/>
            <person name="Batzoglou S."/>
            <person name="Begun D."/>
            <person name="Bhutkar A."/>
            <person name="Blanco E."/>
            <person name="Bosak S.A."/>
            <person name="Bradley R.K."/>
            <person name="Brand A.D."/>
            <person name="Brent M.R."/>
            <person name="Brooks A.N."/>
            <person name="Brown R.H."/>
            <person name="Butlin R.K."/>
            <person name="Caggese C."/>
            <person name="Calvi B.R."/>
            <person name="Bernardo de Carvalho A."/>
            <person name="Caspi A."/>
            <person name="Castrezana S."/>
            <person name="Celniker S.E."/>
            <person name="Chang J.L."/>
            <person name="Chapple C."/>
            <person name="Chatterji S."/>
            <person name="Chinwalla A."/>
            <person name="Civetta A."/>
            <person name="Clifton S.W."/>
            <person name="Comeron J.M."/>
            <person name="Costello J.C."/>
            <person name="Coyne J.A."/>
            <person name="Daub J."/>
            <person name="David R.G."/>
            <person name="Delcher A.L."/>
            <person name="Delehaunty K."/>
            <person name="Do C.B."/>
            <person name="Ebling H."/>
            <person name="Edwards K."/>
            <person name="Eickbush T."/>
            <person name="Evans J.D."/>
            <person name="Filipski A."/>
            <person name="Findeiss S."/>
            <person name="Freyhult E."/>
            <person name="Fulton L."/>
            <person name="Fulton R."/>
            <person name="Garcia A.C."/>
            <person name="Gardiner A."/>
            <person name="Garfield D.A."/>
            <person name="Garvin B.E."/>
            <person name="Gibson G."/>
            <person name="Gilbert D."/>
            <person name="Gnerre S."/>
            <person name="Godfrey J."/>
            <person name="Good R."/>
            <person name="Gotea V."/>
            <person name="Gravely B."/>
            <person name="Greenberg A.J."/>
            <person name="Griffiths-Jones S."/>
            <person name="Gross S."/>
            <person name="Guigo R."/>
            <person name="Gustafson E.A."/>
            <person name="Haerty W."/>
            <person name="Hahn M.W."/>
            <person name="Halligan D.L."/>
            <person name="Halpern A.L."/>
            <person name="Halter G.M."/>
            <person name="Han M.V."/>
            <person name="Heger A."/>
            <person name="Hillier L."/>
            <person name="Hinrichs A.S."/>
            <person name="Holmes I."/>
            <person name="Hoskins R.A."/>
            <person name="Hubisz M.J."/>
            <person name="Hultmark D."/>
            <person name="Huntley M.A."/>
            <person name="Jaffe D.B."/>
            <person name="Jagadeeshan S."/>
            <person name="Jeck W.R."/>
            <person name="Johnson J."/>
            <person name="Jones C.D."/>
            <person name="Jordan W.C."/>
            <person name="Karpen G.H."/>
            <person name="Kataoka E."/>
            <person name="Keightley P.D."/>
            <person name="Kheradpour P."/>
            <person name="Kirkness E.F."/>
            <person name="Koerich L.B."/>
            <person name="Kristiansen K."/>
            <person name="Kudrna D."/>
            <person name="Kulathinal R.J."/>
            <person name="Kumar S."/>
            <person name="Kwok R."/>
            <person name="Lander E."/>
            <person name="Langley C.H."/>
            <person name="Lapoint R."/>
            <person name="Lazzaro B.P."/>
            <person name="Lee S.J."/>
            <person name="Levesque L."/>
            <person name="Li R."/>
            <person name="Lin C.F."/>
            <person name="Lin M.F."/>
            <person name="Lindblad-Toh K."/>
            <person name="Llopart A."/>
            <person name="Long M."/>
            <person name="Low L."/>
            <person name="Lozovsky E."/>
            <person name="Lu J."/>
            <person name="Luo M."/>
            <person name="Machado C.A."/>
            <person name="Makalowski W."/>
            <person name="Marzo M."/>
            <person name="Matsuda M."/>
            <person name="Matzkin L."/>
            <person name="McAllister B."/>
            <person name="McBride C.S."/>
            <person name="McKernan B."/>
            <person name="McKernan K."/>
            <person name="Mendez-Lago M."/>
            <person name="Minx P."/>
            <person name="Mollenhauer M.U."/>
            <person name="Montooth K."/>
            <person name="Mount S.M."/>
            <person name="Mu X."/>
            <person name="Myers E."/>
            <person name="Negre B."/>
            <person name="Newfeld S."/>
            <person name="Nielsen R."/>
            <person name="Noor M.A."/>
            <person name="O'Grady P."/>
            <person name="Pachter L."/>
            <person name="Papaceit M."/>
            <person name="Parisi M.J."/>
            <person name="Parisi M."/>
            <person name="Parts L."/>
            <person name="Pedersen J.S."/>
            <person name="Pesole G."/>
            <person name="Phillippy A.M."/>
            <person name="Ponting C.P."/>
            <person name="Pop M."/>
            <person name="Porcelli D."/>
            <person name="Powell J.R."/>
            <person name="Prohaska S."/>
            <person name="Pruitt K."/>
            <person name="Puig M."/>
            <person name="Quesneville H."/>
            <person name="Ram K.R."/>
            <person name="Rand D."/>
            <person name="Rasmussen M.D."/>
            <person name="Reed L.K."/>
            <person name="Reenan R."/>
            <person name="Reily A."/>
            <person name="Remington K.A."/>
            <person name="Rieger T.T."/>
            <person name="Ritchie M.G."/>
            <person name="Robin C."/>
            <person name="Rogers Y.H."/>
            <person name="Rohde C."/>
            <person name="Rozas J."/>
            <person name="Rubenfield M.J."/>
            <person name="Ruiz A."/>
            <person name="Russo S."/>
            <person name="Salzberg S.L."/>
            <person name="Sanchez-Gracia A."/>
            <person name="Saranga D.J."/>
            <person name="Sato H."/>
            <person name="Schaeffer S.W."/>
            <person name="Schatz M.C."/>
            <person name="Schlenke T."/>
            <person name="Schwartz R."/>
            <person name="Segarra C."/>
            <person name="Singh R.S."/>
            <person name="Sirot L."/>
            <person name="Sirota M."/>
            <person name="Sisneros N.B."/>
            <person name="Smith C.D."/>
            <person name="Smith T.F."/>
            <person name="Spieth J."/>
            <person name="Stage D.E."/>
            <person name="Stark A."/>
            <person name="Stephan W."/>
            <person name="Strausberg R.L."/>
            <person name="Strempel S."/>
            <person name="Sturgill D."/>
            <person name="Sutton G."/>
            <person name="Sutton G.G."/>
            <person name="Tao W."/>
            <person name="Teichmann S."/>
            <person name="Tobari Y.N."/>
            <person name="Tomimura Y."/>
            <person name="Tsolas J.M."/>
            <person name="Valente V.L."/>
            <person name="Venter E."/>
            <person name="Venter J.C."/>
            <person name="Vicario S."/>
            <person name="Vieira F.G."/>
            <person name="Vilella A.J."/>
            <person name="Villasante A."/>
            <person name="Walenz B."/>
            <person name="Wang J."/>
            <person name="Wasserman M."/>
            <person name="Watts T."/>
            <person name="Wilson D."/>
            <person name="Wilson R.K."/>
            <person name="Wing R.A."/>
            <person name="Wolfner M.F."/>
            <person name="Wong A."/>
            <person name="Wong G.K."/>
            <person name="Wu C.I."/>
            <person name="Wu G."/>
            <person name="Yamamoto D."/>
            <person name="Yang H.P."/>
            <person name="Yang S.P."/>
            <person name="Yorke J.A."/>
            <person name="Yoshida K."/>
            <person name="Zdobnov E."/>
            <person name="Zhang P."/>
            <person name="Zhang Y."/>
            <person name="Zimin A.V."/>
            <person name="Baldwin J."/>
            <person name="Abdouelleil A."/>
            <person name="Abdulkadir J."/>
            <person name="Abebe A."/>
            <person name="Abera B."/>
            <person name="Abreu J."/>
            <person name="Acer S.C."/>
            <person name="Aftuck L."/>
            <person name="Alexander A."/>
            <person name="An P."/>
            <person name="Anderson E."/>
            <person name="Anderson S."/>
            <person name="Arachi H."/>
            <person name="Azer M."/>
            <person name="Bachantsang P."/>
            <person name="Barry A."/>
            <person name="Bayul T."/>
            <person name="Berlin A."/>
            <person name="Bessette D."/>
            <person name="Bloom T."/>
            <person name="Blye J."/>
            <person name="Boguslavskiy L."/>
            <person name="Bonnet C."/>
            <person name="Boukhgalter B."/>
            <person name="Bourzgui I."/>
            <person name="Brown A."/>
            <person name="Cahill P."/>
            <person name="Channer S."/>
            <person name="Cheshatsang Y."/>
            <person name="Chuda L."/>
            <person name="Citroen M."/>
            <person name="Collymore A."/>
            <person name="Cooke P."/>
            <person name="Costello M."/>
            <person name="D'Aco K."/>
            <person name="Daza R."/>
            <person name="De Haan G."/>
            <person name="DeGray S."/>
            <person name="DeMaso C."/>
            <person name="Dhargay N."/>
            <person name="Dooley K."/>
            <person name="Dooley E."/>
            <person name="Doricent M."/>
            <person name="Dorje P."/>
            <person name="Dorjee K."/>
            <person name="Dupes A."/>
            <person name="Elong R."/>
            <person name="Falk J."/>
            <person name="Farina A."/>
            <person name="Faro S."/>
            <person name="Ferguson D."/>
            <person name="Fisher S."/>
            <person name="Foley C.D."/>
            <person name="Franke A."/>
            <person name="Friedrich D."/>
            <person name="Gadbois L."/>
            <person name="Gearin G."/>
            <person name="Gearin C.R."/>
            <person name="Giannoukos G."/>
            <person name="Goode T."/>
            <person name="Graham J."/>
            <person name="Grandbois E."/>
            <person name="Grewal S."/>
            <person name="Gyaltsen K."/>
            <person name="Hafez N."/>
            <person name="Hagos B."/>
            <person name="Hall J."/>
            <person name="Henson C."/>
            <person name="Hollinger A."/>
            <person name="Honan T."/>
            <person name="Huard M.D."/>
            <person name="Hughes L."/>
            <person name="Hurhula B."/>
            <person name="Husby M.E."/>
            <person name="Kamat A."/>
            <person name="Kanga B."/>
            <person name="Kashin S."/>
            <person name="Khazanovich D."/>
            <person name="Kisner P."/>
            <person name="Lance K."/>
            <person name="Lara M."/>
            <person name="Lee W."/>
            <person name="Lennon N."/>
            <person name="Letendre F."/>
            <person name="LeVine R."/>
            <person name="Lipovsky A."/>
            <person name="Liu X."/>
            <person name="Liu J."/>
            <person name="Liu S."/>
            <person name="Lokyitsang T."/>
            <person name="Lokyitsang Y."/>
            <person name="Lubonja R."/>
            <person name="Lui A."/>
            <person name="MacDonald P."/>
            <person name="Magnisalis V."/>
            <person name="Maru K."/>
            <person name="Matthews C."/>
            <person name="McCusker W."/>
            <person name="McDonough S."/>
            <person name="Mehta T."/>
            <person name="Meldrim J."/>
            <person name="Meneus L."/>
            <person name="Mihai O."/>
            <person name="Mihalev A."/>
            <person name="Mihova T."/>
            <person name="Mittelman R."/>
            <person name="Mlenga V."/>
            <person name="Montmayeur A."/>
            <person name="Mulrain L."/>
            <person name="Navidi A."/>
            <person name="Naylor J."/>
            <person name="Negash T."/>
            <person name="Nguyen T."/>
            <person name="Nguyen N."/>
            <person name="Nicol R."/>
            <person name="Norbu C."/>
            <person name="Norbu N."/>
            <person name="Novod N."/>
            <person name="O'Neill B."/>
            <person name="Osman S."/>
            <person name="Markiewicz E."/>
            <person name="Oyono O.L."/>
            <person name="Patti C."/>
            <person name="Phunkhang P."/>
            <person name="Pierre F."/>
            <person name="Priest M."/>
            <person name="Raghuraman S."/>
            <person name="Rege F."/>
            <person name="Reyes R."/>
            <person name="Rise C."/>
            <person name="Rogov P."/>
            <person name="Ross K."/>
            <person name="Ryan E."/>
            <person name="Settipalli S."/>
            <person name="Shea T."/>
            <person name="Sherpa N."/>
            <person name="Shi L."/>
            <person name="Shih D."/>
            <person name="Sparrow T."/>
            <person name="Spaulding J."/>
            <person name="Stalker J."/>
            <person name="Stange-Thomann N."/>
            <person name="Stavropoulos S."/>
            <person name="Stone C."/>
            <person name="Strader C."/>
            <person name="Tesfaye S."/>
            <person name="Thomson T."/>
            <person name="Thoulutsang Y."/>
            <person name="Thoulutsang D."/>
            <person name="Topham K."/>
            <person name="Topping I."/>
            <person name="Tsamla T."/>
            <person name="Vassiliev H."/>
            <person name="Vo A."/>
            <person name="Wangchuk T."/>
            <person name="Wangdi T."/>
            <person name="Weiand M."/>
            <person name="Wilkinson J."/>
            <person name="Wilson A."/>
            <person name="Yadav S."/>
            <person name="Young G."/>
            <person name="Yu Q."/>
            <person name="Zembek L."/>
            <person name="Zhong D."/>
            <person name="Zimmer A."/>
            <person name="Zwirko Z."/>
            <person name="Jaffe D.B."/>
            <person name="Alvarez P."/>
            <person name="Brockman W."/>
            <person name="Butler J."/>
            <person name="Chin C."/>
            <person name="Gnerre S."/>
            <person name="Grabherr M."/>
            <person name="Kleber M."/>
            <person name="Mauceli E."/>
            <person name="MacCallum I."/>
        </authorList>
    </citation>
    <scope>NUCLEOTIDE SEQUENCE [LARGE SCALE GENOMIC DNA]</scope>
    <source>
        <strain evidence="3">Tucson 15287-2541.00</strain>
    </source>
</reference>
<dbReference type="Proteomes" id="UP000001070">
    <property type="component" value="Unassembled WGS sequence"/>
</dbReference>
<dbReference type="PANTHER" id="PTHR19143:SF327">
    <property type="entry name" value="FI21813P1-RELATED"/>
    <property type="match status" value="1"/>
</dbReference>
<dbReference type="OMA" id="WENCAAR"/>
<dbReference type="PhylomeDB" id="B4JWN8"/>
<dbReference type="AlphaFoldDB" id="B4JWN8"/>
<dbReference type="GO" id="GO:0005615">
    <property type="term" value="C:extracellular space"/>
    <property type="evidence" value="ECO:0007669"/>
    <property type="project" value="TreeGrafter"/>
</dbReference>
<dbReference type="PANTHER" id="PTHR19143">
    <property type="entry name" value="FIBRINOGEN/TENASCIN/ANGIOPOEITIN"/>
    <property type="match status" value="1"/>
</dbReference>
<dbReference type="Gene3D" id="3.90.215.10">
    <property type="entry name" value="Gamma Fibrinogen, chain A, domain 1"/>
    <property type="match status" value="1"/>
</dbReference>
<dbReference type="InterPro" id="IPR050373">
    <property type="entry name" value="Fibrinogen_C-term_domain"/>
</dbReference>
<accession>B4JWN8</accession>
<dbReference type="InParanoid" id="B4JWN8"/>
<protein>
    <submittedName>
        <fullName evidence="2">GH23081</fullName>
    </submittedName>
</protein>
<organism evidence="3">
    <name type="scientific">Drosophila grimshawi</name>
    <name type="common">Hawaiian fruit fly</name>
    <name type="synonym">Idiomyia grimshawi</name>
    <dbReference type="NCBI Taxonomy" id="7222"/>
    <lineage>
        <taxon>Eukaryota</taxon>
        <taxon>Metazoa</taxon>
        <taxon>Ecdysozoa</taxon>
        <taxon>Arthropoda</taxon>
        <taxon>Hexapoda</taxon>
        <taxon>Insecta</taxon>
        <taxon>Pterygota</taxon>
        <taxon>Neoptera</taxon>
        <taxon>Endopterygota</taxon>
        <taxon>Diptera</taxon>
        <taxon>Brachycera</taxon>
        <taxon>Muscomorpha</taxon>
        <taxon>Ephydroidea</taxon>
        <taxon>Drosophilidae</taxon>
        <taxon>Drosophila</taxon>
        <taxon>Hawaiian Drosophila</taxon>
    </lineage>
</organism>
<evidence type="ECO:0000313" key="3">
    <source>
        <dbReference type="Proteomes" id="UP000001070"/>
    </source>
</evidence>
<dbReference type="SMR" id="B4JWN8"/>
<dbReference type="OrthoDB" id="6145874at2759"/>
<dbReference type="PROSITE" id="PS51406">
    <property type="entry name" value="FIBRINOGEN_C_2"/>
    <property type="match status" value="1"/>
</dbReference>
<dbReference type="SUPFAM" id="SSF56496">
    <property type="entry name" value="Fibrinogen C-terminal domain-like"/>
    <property type="match status" value="1"/>
</dbReference>
<evidence type="ECO:0000313" key="2">
    <source>
        <dbReference type="EMBL" id="EDV98376.1"/>
    </source>
</evidence>
<evidence type="ECO:0000259" key="1">
    <source>
        <dbReference type="PROSITE" id="PS51406"/>
    </source>
</evidence>
<dbReference type="eggNOG" id="KOG2579">
    <property type="taxonomic scope" value="Eukaryota"/>
</dbReference>
<gene>
    <name evidence="2" type="primary">Dgri\GH23081</name>
    <name evidence="2" type="ORF">Dgri_GH23081</name>
</gene>
<dbReference type="HOGENOM" id="CLU_038628_1_2_1"/>
<dbReference type="CDD" id="cd00087">
    <property type="entry name" value="FReD"/>
    <property type="match status" value="1"/>
</dbReference>
<sequence length="301" mass="34750">MGENGTINEILVENKENLNRSQQIQLEEIRSEQIRQSDLLNELMGKVNELTSILNNCSNADSVEKVDIVPSLEESQQLPSSCLEAALFIHRSGIYEILVPSYSQQPFNVSCDEETQGGGWTTVLRREDGSVDFFLYWEDYKNGFGNLTGEFFIGLEKLHKMTKAVDQELLIVMEDFKGRKRFARYEQFVIGSEEEAFKLLTLGHFSGDAGDEMRDHAGQKFSTRDRDNDASENHCAEKYMGAWWYKACHFTHLTGQYNDNTFGRGIIWLYFTSAYESLKRVQMLIRPRRYCSGDYRSERTL</sequence>
<dbReference type="SMART" id="SM00186">
    <property type="entry name" value="FBG"/>
    <property type="match status" value="1"/>
</dbReference>
<dbReference type="NCBIfam" id="NF040941">
    <property type="entry name" value="GGGWT_bact"/>
    <property type="match status" value="1"/>
</dbReference>